<evidence type="ECO:0000256" key="1">
    <source>
        <dbReference type="SAM" id="MobiDB-lite"/>
    </source>
</evidence>
<comment type="caution">
    <text evidence="2">The sequence shown here is derived from an EMBL/GenBank/DDBJ whole genome shotgun (WGS) entry which is preliminary data.</text>
</comment>
<protein>
    <submittedName>
        <fullName evidence="2">Uncharacterized protein</fullName>
    </submittedName>
</protein>
<name>A0A6A5E034_PERFL</name>
<feature type="region of interest" description="Disordered" evidence="1">
    <location>
        <begin position="30"/>
        <end position="83"/>
    </location>
</feature>
<organism evidence="2 3">
    <name type="scientific">Perca fluviatilis</name>
    <name type="common">European perch</name>
    <dbReference type="NCBI Taxonomy" id="8168"/>
    <lineage>
        <taxon>Eukaryota</taxon>
        <taxon>Metazoa</taxon>
        <taxon>Chordata</taxon>
        <taxon>Craniata</taxon>
        <taxon>Vertebrata</taxon>
        <taxon>Euteleostomi</taxon>
        <taxon>Actinopterygii</taxon>
        <taxon>Neopterygii</taxon>
        <taxon>Teleostei</taxon>
        <taxon>Neoteleostei</taxon>
        <taxon>Acanthomorphata</taxon>
        <taxon>Eupercaria</taxon>
        <taxon>Perciformes</taxon>
        <taxon>Percoidei</taxon>
        <taxon>Percidae</taxon>
        <taxon>Percinae</taxon>
        <taxon>Perca</taxon>
    </lineage>
</organism>
<evidence type="ECO:0000313" key="3">
    <source>
        <dbReference type="Proteomes" id="UP000465112"/>
    </source>
</evidence>
<proteinExistence type="predicted"/>
<gene>
    <name evidence="2" type="ORF">PFLUV_G00262980</name>
</gene>
<dbReference type="AlphaFoldDB" id="A0A6A5E034"/>
<dbReference type="EMBL" id="VHII01000023">
    <property type="protein sequence ID" value="KAF1372225.1"/>
    <property type="molecule type" value="Genomic_DNA"/>
</dbReference>
<accession>A0A6A5E034</accession>
<dbReference type="Proteomes" id="UP000465112">
    <property type="component" value="Chromosome 23"/>
</dbReference>
<keyword evidence="3" id="KW-1185">Reference proteome</keyword>
<evidence type="ECO:0000313" key="2">
    <source>
        <dbReference type="EMBL" id="KAF1372225.1"/>
    </source>
</evidence>
<reference evidence="2 3" key="1">
    <citation type="submission" date="2019-06" db="EMBL/GenBank/DDBJ databases">
        <title>A chromosome-scale genome assembly of the European perch, Perca fluviatilis.</title>
        <authorList>
            <person name="Roques C."/>
            <person name="Zahm M."/>
            <person name="Cabau C."/>
            <person name="Klopp C."/>
            <person name="Bouchez O."/>
            <person name="Donnadieu C."/>
            <person name="Kuhl H."/>
            <person name="Gislard M."/>
            <person name="Guendouz S."/>
            <person name="Journot L."/>
            <person name="Haffray P."/>
            <person name="Bestin A."/>
            <person name="Morvezen R."/>
            <person name="Feron R."/>
            <person name="Wen M."/>
            <person name="Jouanno E."/>
            <person name="Herpin A."/>
            <person name="Schartl M."/>
            <person name="Postlethwait J."/>
            <person name="Schaerlinger B."/>
            <person name="Chardard D."/>
            <person name="Lecocq T."/>
            <person name="Poncet C."/>
            <person name="Jaffrelo L."/>
            <person name="Lampietro C."/>
            <person name="Guiguen Y."/>
        </authorList>
    </citation>
    <scope>NUCLEOTIDE SEQUENCE [LARGE SCALE GENOMIC DNA]</scope>
    <source>
        <tissue evidence="2">Blood</tissue>
    </source>
</reference>
<sequence>MGNIKDHYDDFIFGPSSLVASASVGSVRVLSDSTGVSEGRTSAAALSAREKRHSSARTADTPGRTEDSSLATDRAPHSTRLIT</sequence>